<evidence type="ECO:0000313" key="1">
    <source>
        <dbReference type="EMBL" id="KAJ8021156.1"/>
    </source>
</evidence>
<sequence length="91" mass="10092">MSLSLSDETLWCPIDIPSGVNASAEPQCGYRNNITCPPGQGCCIFNDRDLFVICVNLNEEPADCIDNELLYDFGVASLKHGEKLSDCYSRW</sequence>
<dbReference type="AlphaFoldDB" id="A0A9Q1BAW1"/>
<name>A0A9Q1BAW1_HOLLE</name>
<proteinExistence type="predicted"/>
<evidence type="ECO:0000313" key="2">
    <source>
        <dbReference type="Proteomes" id="UP001152320"/>
    </source>
</evidence>
<dbReference type="Proteomes" id="UP001152320">
    <property type="component" value="Chromosome 22"/>
</dbReference>
<comment type="caution">
    <text evidence="1">The sequence shown here is derived from an EMBL/GenBank/DDBJ whole genome shotgun (WGS) entry which is preliminary data.</text>
</comment>
<accession>A0A9Q1BAW1</accession>
<reference evidence="1" key="1">
    <citation type="submission" date="2021-10" db="EMBL/GenBank/DDBJ databases">
        <title>Tropical sea cucumber genome reveals ecological adaptation and Cuvierian tubules defense mechanism.</title>
        <authorList>
            <person name="Chen T."/>
        </authorList>
    </citation>
    <scope>NUCLEOTIDE SEQUENCE</scope>
    <source>
        <strain evidence="1">Nanhai2018</strain>
        <tissue evidence="1">Muscle</tissue>
    </source>
</reference>
<organism evidence="1 2">
    <name type="scientific">Holothuria leucospilota</name>
    <name type="common">Black long sea cucumber</name>
    <name type="synonym">Mertensiothuria leucospilota</name>
    <dbReference type="NCBI Taxonomy" id="206669"/>
    <lineage>
        <taxon>Eukaryota</taxon>
        <taxon>Metazoa</taxon>
        <taxon>Echinodermata</taxon>
        <taxon>Eleutherozoa</taxon>
        <taxon>Echinozoa</taxon>
        <taxon>Holothuroidea</taxon>
        <taxon>Aspidochirotacea</taxon>
        <taxon>Aspidochirotida</taxon>
        <taxon>Holothuriidae</taxon>
        <taxon>Holothuria</taxon>
    </lineage>
</organism>
<protein>
    <submittedName>
        <fullName evidence="1">Uncharacterized protein</fullName>
    </submittedName>
</protein>
<dbReference type="EMBL" id="JAIZAY010000022">
    <property type="protein sequence ID" value="KAJ8021156.1"/>
    <property type="molecule type" value="Genomic_DNA"/>
</dbReference>
<keyword evidence="2" id="KW-1185">Reference proteome</keyword>
<gene>
    <name evidence="1" type="ORF">HOLleu_40945</name>
</gene>